<reference evidence="1" key="1">
    <citation type="submission" date="2023-06" db="EMBL/GenBank/DDBJ databases">
        <authorList>
            <person name="Kurt Z."/>
        </authorList>
    </citation>
    <scope>NUCLEOTIDE SEQUENCE</scope>
</reference>
<sequence>MLDAKIASVKLDEINLSQNRIHNYLELGPTGLQLKNEILVKLFGIDFPYRLATYYNNYHNDNQSEIQHKFMKSLFNSKIDLVTKNQWSISNQQFSNVYTQILNQQAQINKTISNLVASCNLMSSNFTNVFEEYQQ</sequence>
<evidence type="ECO:0000313" key="3">
    <source>
        <dbReference type="EMBL" id="CAL6029772.1"/>
    </source>
</evidence>
<keyword evidence="4" id="KW-1185">Reference proteome</keyword>
<gene>
    <name evidence="2" type="ORF">HINF_LOCUS16059</name>
    <name evidence="3" type="ORF">HINF_LOCUS32649</name>
    <name evidence="1" type="ORF">HINF_LOCUS46830</name>
</gene>
<evidence type="ECO:0000313" key="4">
    <source>
        <dbReference type="Proteomes" id="UP001642409"/>
    </source>
</evidence>
<evidence type="ECO:0000313" key="1">
    <source>
        <dbReference type="EMBL" id="CAI9959185.1"/>
    </source>
</evidence>
<proteinExistence type="predicted"/>
<organism evidence="1">
    <name type="scientific">Hexamita inflata</name>
    <dbReference type="NCBI Taxonomy" id="28002"/>
    <lineage>
        <taxon>Eukaryota</taxon>
        <taxon>Metamonada</taxon>
        <taxon>Diplomonadida</taxon>
        <taxon>Hexamitidae</taxon>
        <taxon>Hexamitinae</taxon>
        <taxon>Hexamita</taxon>
    </lineage>
</organism>
<accession>A0AA86UI67</accession>
<evidence type="ECO:0000313" key="2">
    <source>
        <dbReference type="EMBL" id="CAL5999114.1"/>
    </source>
</evidence>
<comment type="caution">
    <text evidence="1">The sequence shown here is derived from an EMBL/GenBank/DDBJ whole genome shotgun (WGS) entry which is preliminary data.</text>
</comment>
<name>A0AA86UI67_9EUKA</name>
<dbReference type="EMBL" id="CAXDID020000039">
    <property type="protein sequence ID" value="CAL5999114.1"/>
    <property type="molecule type" value="Genomic_DNA"/>
</dbReference>
<dbReference type="EMBL" id="CAXDID020000112">
    <property type="protein sequence ID" value="CAL6029772.1"/>
    <property type="molecule type" value="Genomic_DNA"/>
</dbReference>
<protein>
    <submittedName>
        <fullName evidence="2">Hypothetical_protein</fullName>
    </submittedName>
</protein>
<dbReference type="EMBL" id="CATOUU010000916">
    <property type="protein sequence ID" value="CAI9959185.1"/>
    <property type="molecule type" value="Genomic_DNA"/>
</dbReference>
<dbReference type="Proteomes" id="UP001642409">
    <property type="component" value="Unassembled WGS sequence"/>
</dbReference>
<dbReference type="AlphaFoldDB" id="A0AA86UI67"/>
<reference evidence="2 4" key="2">
    <citation type="submission" date="2024-07" db="EMBL/GenBank/DDBJ databases">
        <authorList>
            <person name="Akdeniz Z."/>
        </authorList>
    </citation>
    <scope>NUCLEOTIDE SEQUENCE [LARGE SCALE GENOMIC DNA]</scope>
</reference>